<name>A0A9D4R1D1_DREPO</name>
<dbReference type="EMBL" id="JAIWYP010000003">
    <property type="protein sequence ID" value="KAH3851339.1"/>
    <property type="molecule type" value="Genomic_DNA"/>
</dbReference>
<sequence length="56" mass="6360">MEFQTRYTGVNVIFPLTPSAHQRKSSMGRRDQMDIYLLPVGELGFTQPAFSPEISN</sequence>
<reference evidence="1" key="1">
    <citation type="journal article" date="2019" name="bioRxiv">
        <title>The Genome of the Zebra Mussel, Dreissena polymorpha: A Resource for Invasive Species Research.</title>
        <authorList>
            <person name="McCartney M.A."/>
            <person name="Auch B."/>
            <person name="Kono T."/>
            <person name="Mallez S."/>
            <person name="Zhang Y."/>
            <person name="Obille A."/>
            <person name="Becker A."/>
            <person name="Abrahante J.E."/>
            <person name="Garbe J."/>
            <person name="Badalamenti J.P."/>
            <person name="Herman A."/>
            <person name="Mangelson H."/>
            <person name="Liachko I."/>
            <person name="Sullivan S."/>
            <person name="Sone E.D."/>
            <person name="Koren S."/>
            <person name="Silverstein K.A.T."/>
            <person name="Beckman K.B."/>
            <person name="Gohl D.M."/>
        </authorList>
    </citation>
    <scope>NUCLEOTIDE SEQUENCE</scope>
    <source>
        <strain evidence="1">Duluth1</strain>
        <tissue evidence="1">Whole animal</tissue>
    </source>
</reference>
<comment type="caution">
    <text evidence="1">The sequence shown here is derived from an EMBL/GenBank/DDBJ whole genome shotgun (WGS) entry which is preliminary data.</text>
</comment>
<gene>
    <name evidence="1" type="ORF">DPMN_093819</name>
</gene>
<keyword evidence="2" id="KW-1185">Reference proteome</keyword>
<evidence type="ECO:0000313" key="1">
    <source>
        <dbReference type="EMBL" id="KAH3851339.1"/>
    </source>
</evidence>
<dbReference type="Proteomes" id="UP000828390">
    <property type="component" value="Unassembled WGS sequence"/>
</dbReference>
<proteinExistence type="predicted"/>
<dbReference type="AlphaFoldDB" id="A0A9D4R1D1"/>
<evidence type="ECO:0000313" key="2">
    <source>
        <dbReference type="Proteomes" id="UP000828390"/>
    </source>
</evidence>
<organism evidence="1 2">
    <name type="scientific">Dreissena polymorpha</name>
    <name type="common">Zebra mussel</name>
    <name type="synonym">Mytilus polymorpha</name>
    <dbReference type="NCBI Taxonomy" id="45954"/>
    <lineage>
        <taxon>Eukaryota</taxon>
        <taxon>Metazoa</taxon>
        <taxon>Spiralia</taxon>
        <taxon>Lophotrochozoa</taxon>
        <taxon>Mollusca</taxon>
        <taxon>Bivalvia</taxon>
        <taxon>Autobranchia</taxon>
        <taxon>Heteroconchia</taxon>
        <taxon>Euheterodonta</taxon>
        <taxon>Imparidentia</taxon>
        <taxon>Neoheterodontei</taxon>
        <taxon>Myida</taxon>
        <taxon>Dreissenoidea</taxon>
        <taxon>Dreissenidae</taxon>
        <taxon>Dreissena</taxon>
    </lineage>
</organism>
<protein>
    <submittedName>
        <fullName evidence="1">Uncharacterized protein</fullName>
    </submittedName>
</protein>
<reference evidence="1" key="2">
    <citation type="submission" date="2020-11" db="EMBL/GenBank/DDBJ databases">
        <authorList>
            <person name="McCartney M.A."/>
            <person name="Auch B."/>
            <person name="Kono T."/>
            <person name="Mallez S."/>
            <person name="Becker A."/>
            <person name="Gohl D.M."/>
            <person name="Silverstein K.A.T."/>
            <person name="Koren S."/>
            <person name="Bechman K.B."/>
            <person name="Herman A."/>
            <person name="Abrahante J.E."/>
            <person name="Garbe J."/>
        </authorList>
    </citation>
    <scope>NUCLEOTIDE SEQUENCE</scope>
    <source>
        <strain evidence="1">Duluth1</strain>
        <tissue evidence="1">Whole animal</tissue>
    </source>
</reference>
<accession>A0A9D4R1D1</accession>